<accession>A0A438HTE0</accession>
<gene>
    <name evidence="1" type="ORF">CK203_043991</name>
</gene>
<organism evidence="1 2">
    <name type="scientific">Vitis vinifera</name>
    <name type="common">Grape</name>
    <dbReference type="NCBI Taxonomy" id="29760"/>
    <lineage>
        <taxon>Eukaryota</taxon>
        <taxon>Viridiplantae</taxon>
        <taxon>Streptophyta</taxon>
        <taxon>Embryophyta</taxon>
        <taxon>Tracheophyta</taxon>
        <taxon>Spermatophyta</taxon>
        <taxon>Magnoliopsida</taxon>
        <taxon>eudicotyledons</taxon>
        <taxon>Gunneridae</taxon>
        <taxon>Pentapetalae</taxon>
        <taxon>rosids</taxon>
        <taxon>Vitales</taxon>
        <taxon>Vitaceae</taxon>
        <taxon>Viteae</taxon>
        <taxon>Vitis</taxon>
    </lineage>
</organism>
<dbReference type="EMBL" id="QGNW01000180">
    <property type="protein sequence ID" value="RVW87734.1"/>
    <property type="molecule type" value="Genomic_DNA"/>
</dbReference>
<dbReference type="AlphaFoldDB" id="A0A438HTE0"/>
<dbReference type="Proteomes" id="UP000288805">
    <property type="component" value="Unassembled WGS sequence"/>
</dbReference>
<sequence>MVFLVYHLEESSTVQVKGVGIGARLEGGKKWITSMLPRLVKDLLLGWHGSFVEMR</sequence>
<proteinExistence type="predicted"/>
<reference evidence="1 2" key="1">
    <citation type="journal article" date="2018" name="PLoS Genet.">
        <title>Population sequencing reveals clonal diversity and ancestral inbreeding in the grapevine cultivar Chardonnay.</title>
        <authorList>
            <person name="Roach M.J."/>
            <person name="Johnson D.L."/>
            <person name="Bohlmann J."/>
            <person name="van Vuuren H.J."/>
            <person name="Jones S.J."/>
            <person name="Pretorius I.S."/>
            <person name="Schmidt S.A."/>
            <person name="Borneman A.R."/>
        </authorList>
    </citation>
    <scope>NUCLEOTIDE SEQUENCE [LARGE SCALE GENOMIC DNA]</scope>
    <source>
        <strain evidence="2">cv. Chardonnay</strain>
        <tissue evidence="1">Leaf</tissue>
    </source>
</reference>
<name>A0A438HTE0_VITVI</name>
<evidence type="ECO:0000313" key="1">
    <source>
        <dbReference type="EMBL" id="RVW87734.1"/>
    </source>
</evidence>
<protein>
    <submittedName>
        <fullName evidence="1">Uncharacterized protein</fullName>
    </submittedName>
</protein>
<comment type="caution">
    <text evidence="1">The sequence shown here is derived from an EMBL/GenBank/DDBJ whole genome shotgun (WGS) entry which is preliminary data.</text>
</comment>
<evidence type="ECO:0000313" key="2">
    <source>
        <dbReference type="Proteomes" id="UP000288805"/>
    </source>
</evidence>